<sequence>MPDTIRANVIWIPAFQELTLWNVPAVLTQLLVVLGIVLTHVQDLALGLAELHAVRMGPPLKPVKVPLDGIPSLQHVDHTTQLGVVSKLAEGALDPTVHVTDKDVKQCWSQYRPLRNATRHRSPLGR</sequence>
<accession>A0ABC9XE26</accession>
<evidence type="ECO:0000256" key="1">
    <source>
        <dbReference type="SAM" id="Phobius"/>
    </source>
</evidence>
<dbReference type="EMBL" id="BAAFJT010000014">
    <property type="protein sequence ID" value="GAB0195895.1"/>
    <property type="molecule type" value="Genomic_DNA"/>
</dbReference>
<keyword evidence="1" id="KW-0812">Transmembrane</keyword>
<feature type="transmembrane region" description="Helical" evidence="1">
    <location>
        <begin position="20"/>
        <end position="41"/>
    </location>
</feature>
<evidence type="ECO:0000313" key="2">
    <source>
        <dbReference type="EMBL" id="GAB0195895.1"/>
    </source>
</evidence>
<keyword evidence="1" id="KW-0472">Membrane</keyword>
<comment type="caution">
    <text evidence="2">The sequence shown here is derived from an EMBL/GenBank/DDBJ whole genome shotgun (WGS) entry which is preliminary data.</text>
</comment>
<keyword evidence="3" id="KW-1185">Reference proteome</keyword>
<proteinExistence type="predicted"/>
<organism evidence="2 3">
    <name type="scientific">Grus japonensis</name>
    <name type="common">Japanese crane</name>
    <name type="synonym">Red-crowned crane</name>
    <dbReference type="NCBI Taxonomy" id="30415"/>
    <lineage>
        <taxon>Eukaryota</taxon>
        <taxon>Metazoa</taxon>
        <taxon>Chordata</taxon>
        <taxon>Craniata</taxon>
        <taxon>Vertebrata</taxon>
        <taxon>Euteleostomi</taxon>
        <taxon>Archelosauria</taxon>
        <taxon>Archosauria</taxon>
        <taxon>Dinosauria</taxon>
        <taxon>Saurischia</taxon>
        <taxon>Theropoda</taxon>
        <taxon>Coelurosauria</taxon>
        <taxon>Aves</taxon>
        <taxon>Neognathae</taxon>
        <taxon>Neoaves</taxon>
        <taxon>Gruiformes</taxon>
        <taxon>Gruidae</taxon>
        <taxon>Grus</taxon>
    </lineage>
</organism>
<keyword evidence="1" id="KW-1133">Transmembrane helix</keyword>
<gene>
    <name evidence="2" type="ORF">GRJ2_002054800</name>
</gene>
<dbReference type="Proteomes" id="UP001623348">
    <property type="component" value="Unassembled WGS sequence"/>
</dbReference>
<reference evidence="2 3" key="1">
    <citation type="submission" date="2024-06" db="EMBL/GenBank/DDBJ databases">
        <title>The draft genome of Grus japonensis, version 3.</title>
        <authorList>
            <person name="Nabeshima K."/>
            <person name="Suzuki S."/>
            <person name="Onuma M."/>
        </authorList>
    </citation>
    <scope>NUCLEOTIDE SEQUENCE [LARGE SCALE GENOMIC DNA]</scope>
    <source>
        <strain evidence="2 3">451A</strain>
    </source>
</reference>
<name>A0ABC9XE26_GRUJA</name>
<dbReference type="AlphaFoldDB" id="A0ABC9XE26"/>
<protein>
    <submittedName>
        <fullName evidence="2">Uncharacterized protein</fullName>
    </submittedName>
</protein>
<evidence type="ECO:0000313" key="3">
    <source>
        <dbReference type="Proteomes" id="UP001623348"/>
    </source>
</evidence>